<evidence type="ECO:0000256" key="1">
    <source>
        <dbReference type="SAM" id="MobiDB-lite"/>
    </source>
</evidence>
<reference evidence="2" key="1">
    <citation type="submission" date="2022-02" db="EMBL/GenBank/DDBJ databases">
        <title>Characterization of Tn125 harboring carbapenem-resistant Acinetobacter bereziniae clinical isolates.</title>
        <authorList>
            <person name="Wong N.-K."/>
            <person name="Pan Q."/>
        </authorList>
    </citation>
    <scope>NUCLEOTIDE SEQUENCE</scope>
    <source>
        <strain evidence="2">GD03393</strain>
    </source>
</reference>
<gene>
    <name evidence="2" type="ORF">I9054_012175</name>
</gene>
<dbReference type="AlphaFoldDB" id="A0A8I1AJ12"/>
<sequence length="76" mass="8562">MRIVRALLALDIPYAEAMKMPLNIAYAFLCDDERLENTRHRKQPESKKTEQPTQLPTATSLSSAGVTYVATKRSHS</sequence>
<dbReference type="RefSeq" id="WP_151780581.1">
    <property type="nucleotide sequence ID" value="NZ_BKNL01000001.1"/>
</dbReference>
<proteinExistence type="predicted"/>
<organism evidence="2 3">
    <name type="scientific">Acinetobacter bereziniae</name>
    <name type="common">Acinetobacter genomosp. 10</name>
    <dbReference type="NCBI Taxonomy" id="106648"/>
    <lineage>
        <taxon>Bacteria</taxon>
        <taxon>Pseudomonadati</taxon>
        <taxon>Pseudomonadota</taxon>
        <taxon>Gammaproteobacteria</taxon>
        <taxon>Moraxellales</taxon>
        <taxon>Moraxellaceae</taxon>
        <taxon>Acinetobacter</taxon>
    </lineage>
</organism>
<name>A0A8I1AJ12_ACIBZ</name>
<dbReference type="Proteomes" id="UP000644140">
    <property type="component" value="Chromosome"/>
</dbReference>
<feature type="compositionally biased region" description="Basic and acidic residues" evidence="1">
    <location>
        <begin position="38"/>
        <end position="50"/>
    </location>
</feature>
<dbReference type="EMBL" id="CP092085">
    <property type="protein sequence ID" value="UUN96142.1"/>
    <property type="molecule type" value="Genomic_DNA"/>
</dbReference>
<evidence type="ECO:0000313" key="3">
    <source>
        <dbReference type="Proteomes" id="UP000644140"/>
    </source>
</evidence>
<accession>A0A8I1AJ12</accession>
<protein>
    <submittedName>
        <fullName evidence="2">Uncharacterized protein</fullName>
    </submittedName>
</protein>
<feature type="region of interest" description="Disordered" evidence="1">
    <location>
        <begin position="38"/>
        <end position="76"/>
    </location>
</feature>
<evidence type="ECO:0000313" key="2">
    <source>
        <dbReference type="EMBL" id="UUN96142.1"/>
    </source>
</evidence>
<feature type="compositionally biased region" description="Polar residues" evidence="1">
    <location>
        <begin position="51"/>
        <end position="65"/>
    </location>
</feature>